<evidence type="ECO:0000313" key="4">
    <source>
        <dbReference type="Proteomes" id="UP000653305"/>
    </source>
</evidence>
<dbReference type="PANTHER" id="PTHR31917:SF164">
    <property type="entry name" value="DUF724 DOMAIN-CONTAINING PROTEIN 7-LIKE"/>
    <property type="match status" value="1"/>
</dbReference>
<dbReference type="SMART" id="SM00743">
    <property type="entry name" value="Agenet"/>
    <property type="match status" value="2"/>
</dbReference>
<protein>
    <recommendedName>
        <fullName evidence="2">Agenet domain-containing protein</fullName>
    </recommendedName>
</protein>
<dbReference type="CDD" id="cd20405">
    <property type="entry name" value="Tudor_Agenet_AtDUF_rpt1_3"/>
    <property type="match status" value="1"/>
</dbReference>
<proteinExistence type="predicted"/>
<feature type="domain" description="Agenet" evidence="2">
    <location>
        <begin position="13"/>
        <end position="90"/>
    </location>
</feature>
<feature type="domain" description="Agenet" evidence="2">
    <location>
        <begin position="92"/>
        <end position="149"/>
    </location>
</feature>
<feature type="region of interest" description="Disordered" evidence="1">
    <location>
        <begin position="154"/>
        <end position="183"/>
    </location>
</feature>
<keyword evidence="4" id="KW-1185">Reference proteome</keyword>
<accession>A0A830CB34</accession>
<dbReference type="EMBL" id="BMAC01000320">
    <property type="protein sequence ID" value="GFP93584.1"/>
    <property type="molecule type" value="Genomic_DNA"/>
</dbReference>
<organism evidence="3 4">
    <name type="scientific">Phtheirospermum japonicum</name>
    <dbReference type="NCBI Taxonomy" id="374723"/>
    <lineage>
        <taxon>Eukaryota</taxon>
        <taxon>Viridiplantae</taxon>
        <taxon>Streptophyta</taxon>
        <taxon>Embryophyta</taxon>
        <taxon>Tracheophyta</taxon>
        <taxon>Spermatophyta</taxon>
        <taxon>Magnoliopsida</taxon>
        <taxon>eudicotyledons</taxon>
        <taxon>Gunneridae</taxon>
        <taxon>Pentapetalae</taxon>
        <taxon>asterids</taxon>
        <taxon>lamiids</taxon>
        <taxon>Lamiales</taxon>
        <taxon>Orobanchaceae</taxon>
        <taxon>Orobanchaceae incertae sedis</taxon>
        <taxon>Phtheirospermum</taxon>
    </lineage>
</organism>
<sequence length="183" mass="21254">MQMMAKTGNSSENPFKKGAQVEVSFEDEGFRGSWYTATVLRPPPKKASRKPRILLQFDTLTDADEEERAAEPLRENVDLILVRPIPPRESRRRFRVNDDVDAFHNDGWWEGVVIAVLDGGDRYSVFFRSSREQIDFPESQLRLHREWVHGKWVPPLEDDVKDDDARDPLQQPPSKKIRLPDKT</sequence>
<comment type="caution">
    <text evidence="3">The sequence shown here is derived from an EMBL/GenBank/DDBJ whole genome shotgun (WGS) entry which is preliminary data.</text>
</comment>
<dbReference type="InterPro" id="IPR008395">
    <property type="entry name" value="Agenet-like_dom"/>
</dbReference>
<dbReference type="AlphaFoldDB" id="A0A830CB34"/>
<dbReference type="CDD" id="cd20406">
    <property type="entry name" value="Tudor_Agenet_AtDUF_rpt2_4"/>
    <property type="match status" value="1"/>
</dbReference>
<dbReference type="InterPro" id="IPR014002">
    <property type="entry name" value="Agenet_dom_plant"/>
</dbReference>
<gene>
    <name evidence="3" type="ORF">PHJA_001502800</name>
</gene>
<dbReference type="Pfam" id="PF05641">
    <property type="entry name" value="Agenet"/>
    <property type="match status" value="2"/>
</dbReference>
<evidence type="ECO:0000256" key="1">
    <source>
        <dbReference type="SAM" id="MobiDB-lite"/>
    </source>
</evidence>
<reference evidence="3" key="1">
    <citation type="submission" date="2020-07" db="EMBL/GenBank/DDBJ databases">
        <title>Ethylene signaling mediates host invasion by parasitic plants.</title>
        <authorList>
            <person name="Yoshida S."/>
        </authorList>
    </citation>
    <scope>NUCLEOTIDE SEQUENCE</scope>
    <source>
        <strain evidence="3">Okayama</strain>
    </source>
</reference>
<dbReference type="PANTHER" id="PTHR31917">
    <property type="entry name" value="AGENET DOMAIN-CONTAINING PROTEIN-RELATED"/>
    <property type="match status" value="1"/>
</dbReference>
<dbReference type="OrthoDB" id="2020707at2759"/>
<evidence type="ECO:0000313" key="3">
    <source>
        <dbReference type="EMBL" id="GFP93584.1"/>
    </source>
</evidence>
<name>A0A830CB34_9LAMI</name>
<dbReference type="Proteomes" id="UP000653305">
    <property type="component" value="Unassembled WGS sequence"/>
</dbReference>
<evidence type="ECO:0000259" key="2">
    <source>
        <dbReference type="SMART" id="SM00743"/>
    </source>
</evidence>